<evidence type="ECO:0000256" key="5">
    <source>
        <dbReference type="ARBA" id="ARBA00022763"/>
    </source>
</evidence>
<keyword evidence="5" id="KW-0227">DNA damage</keyword>
<feature type="region of interest" description="Disordered" evidence="10">
    <location>
        <begin position="226"/>
        <end position="246"/>
    </location>
</feature>
<evidence type="ECO:0000256" key="1">
    <source>
        <dbReference type="ARBA" id="ARBA00006521"/>
    </source>
</evidence>
<dbReference type="InterPro" id="IPR023875">
    <property type="entry name" value="DNA_repair_put"/>
</dbReference>
<dbReference type="InterPro" id="IPR051536">
    <property type="entry name" value="UDG_Type-4/5"/>
</dbReference>
<organism evidence="12 13">
    <name type="scientific">Siccirubricoccus soli</name>
    <dbReference type="NCBI Taxonomy" id="2899147"/>
    <lineage>
        <taxon>Bacteria</taxon>
        <taxon>Pseudomonadati</taxon>
        <taxon>Pseudomonadota</taxon>
        <taxon>Alphaproteobacteria</taxon>
        <taxon>Acetobacterales</taxon>
        <taxon>Roseomonadaceae</taxon>
        <taxon>Siccirubricoccus</taxon>
    </lineage>
</organism>
<accession>A0ABT1D0A1</accession>
<dbReference type="SUPFAM" id="SSF52141">
    <property type="entry name" value="Uracil-DNA glycosylase-like"/>
    <property type="match status" value="1"/>
</dbReference>
<evidence type="ECO:0000313" key="13">
    <source>
        <dbReference type="Proteomes" id="UP001523392"/>
    </source>
</evidence>
<dbReference type="PANTHER" id="PTHR33693:SF9">
    <property type="entry name" value="TYPE-4 URACIL-DNA GLYCOSYLASE"/>
    <property type="match status" value="1"/>
</dbReference>
<dbReference type="Gene3D" id="3.40.470.10">
    <property type="entry name" value="Uracil-DNA glycosylase-like domain"/>
    <property type="match status" value="1"/>
</dbReference>
<dbReference type="InterPro" id="IPR036895">
    <property type="entry name" value="Uracil-DNA_glycosylase-like_sf"/>
</dbReference>
<name>A0ABT1D0A1_9PROT</name>
<keyword evidence="13" id="KW-1185">Reference proteome</keyword>
<feature type="compositionally biased region" description="Polar residues" evidence="10">
    <location>
        <begin position="162"/>
        <end position="174"/>
    </location>
</feature>
<dbReference type="SMART" id="SM00987">
    <property type="entry name" value="UreE_C"/>
    <property type="match status" value="1"/>
</dbReference>
<proteinExistence type="inferred from homology"/>
<comment type="similarity">
    <text evidence="1">Belongs to the uracil-DNA glycosylase (UDG) superfamily. Type 4 (UDGa) family.</text>
</comment>
<dbReference type="NCBIfam" id="TIGR03915">
    <property type="entry name" value="SAM_7_link_chp"/>
    <property type="match status" value="1"/>
</dbReference>
<feature type="domain" description="Uracil-DNA glycosylase-like" evidence="11">
    <location>
        <begin position="434"/>
        <end position="594"/>
    </location>
</feature>
<keyword evidence="9" id="KW-0234">DNA repair</keyword>
<keyword evidence="8" id="KW-0411">Iron-sulfur</keyword>
<feature type="compositionally biased region" description="Basic and acidic residues" evidence="10">
    <location>
        <begin position="175"/>
        <end position="185"/>
    </location>
</feature>
<protein>
    <recommendedName>
        <fullName evidence="2">Type-4 uracil-DNA glycosylase</fullName>
    </recommendedName>
</protein>
<dbReference type="SMART" id="SM00986">
    <property type="entry name" value="UDG"/>
    <property type="match status" value="1"/>
</dbReference>
<evidence type="ECO:0000313" key="12">
    <source>
        <dbReference type="EMBL" id="MCO6415340.1"/>
    </source>
</evidence>
<evidence type="ECO:0000256" key="8">
    <source>
        <dbReference type="ARBA" id="ARBA00023014"/>
    </source>
</evidence>
<keyword evidence="4" id="KW-0479">Metal-binding</keyword>
<dbReference type="Proteomes" id="UP001523392">
    <property type="component" value="Unassembled WGS sequence"/>
</dbReference>
<feature type="compositionally biased region" description="Basic and acidic residues" evidence="10">
    <location>
        <begin position="237"/>
        <end position="246"/>
    </location>
</feature>
<evidence type="ECO:0000256" key="2">
    <source>
        <dbReference type="ARBA" id="ARBA00019403"/>
    </source>
</evidence>
<evidence type="ECO:0000256" key="10">
    <source>
        <dbReference type="SAM" id="MobiDB-lite"/>
    </source>
</evidence>
<evidence type="ECO:0000256" key="4">
    <source>
        <dbReference type="ARBA" id="ARBA00022723"/>
    </source>
</evidence>
<evidence type="ECO:0000259" key="11">
    <source>
        <dbReference type="SMART" id="SM00986"/>
    </source>
</evidence>
<dbReference type="RefSeq" id="WP_252951936.1">
    <property type="nucleotide sequence ID" value="NZ_JAFIRR010000023.1"/>
</dbReference>
<dbReference type="InterPro" id="IPR005273">
    <property type="entry name" value="Ura-DNA_glyco_family4"/>
</dbReference>
<keyword evidence="6" id="KW-0378">Hydrolase</keyword>
<dbReference type="CDD" id="cd10030">
    <property type="entry name" value="UDG-F4_TTUDGA_SPO1dp_like"/>
    <property type="match status" value="1"/>
</dbReference>
<dbReference type="Pfam" id="PF13566">
    <property type="entry name" value="DUF4130"/>
    <property type="match status" value="2"/>
</dbReference>
<evidence type="ECO:0000256" key="3">
    <source>
        <dbReference type="ARBA" id="ARBA00022485"/>
    </source>
</evidence>
<reference evidence="12 13" key="1">
    <citation type="submission" date="2021-12" db="EMBL/GenBank/DDBJ databases">
        <title>Siccirubricoccus leaddurans sp. nov., a high concentration Zn2+ tolerance bacterium.</title>
        <authorList>
            <person name="Cao Y."/>
        </authorList>
    </citation>
    <scope>NUCLEOTIDE SEQUENCE [LARGE SCALE GENOMIC DNA]</scope>
    <source>
        <strain evidence="12 13">KC 17139</strain>
    </source>
</reference>
<comment type="caution">
    <text evidence="12">The sequence shown here is derived from an EMBL/GenBank/DDBJ whole genome shotgun (WGS) entry which is preliminary data.</text>
</comment>
<dbReference type="InterPro" id="IPR005122">
    <property type="entry name" value="Uracil-DNA_glycosylase-like"/>
</dbReference>
<dbReference type="Pfam" id="PF03167">
    <property type="entry name" value="UDG"/>
    <property type="match status" value="1"/>
</dbReference>
<dbReference type="NCBIfam" id="TIGR03914">
    <property type="entry name" value="UDG_fam_dom"/>
    <property type="match status" value="1"/>
</dbReference>
<dbReference type="EMBL" id="JAFIRR010000023">
    <property type="protein sequence ID" value="MCO6415340.1"/>
    <property type="molecule type" value="Genomic_DNA"/>
</dbReference>
<dbReference type="PANTHER" id="PTHR33693">
    <property type="entry name" value="TYPE-5 URACIL-DNA GLYCOSYLASE"/>
    <property type="match status" value="1"/>
</dbReference>
<gene>
    <name evidence="12" type="ORF">JYK14_04000</name>
</gene>
<evidence type="ECO:0000256" key="7">
    <source>
        <dbReference type="ARBA" id="ARBA00023004"/>
    </source>
</evidence>
<evidence type="ECO:0000256" key="9">
    <source>
        <dbReference type="ARBA" id="ARBA00023204"/>
    </source>
</evidence>
<keyword evidence="3" id="KW-0004">4Fe-4S</keyword>
<dbReference type="InterPro" id="IPR025404">
    <property type="entry name" value="DUF4130"/>
</dbReference>
<keyword evidence="7" id="KW-0408">Iron</keyword>
<feature type="region of interest" description="Disordered" evidence="10">
    <location>
        <begin position="136"/>
        <end position="199"/>
    </location>
</feature>
<evidence type="ECO:0000256" key="6">
    <source>
        <dbReference type="ARBA" id="ARBA00022801"/>
    </source>
</evidence>
<sequence length="601" mass="66045">MITVVLPGPADFPAWRQQARRLLQAGIPPEQVEWCVAGEAPGLFGGTPPPRAEGPPVVVPRAFLPRAEIAIRHRDPARFALLYRLLWRLTHGERHLLEAATDPDILRLEAMEKAVQREAHKLHAFIRFRAVNLPTRSPAGEAGRHGPAMPDPSARSAEGNAWTAQSAGPGTSARSQEDEAWRLESARAAAAGRPPEDGAWRREFAGADATTPSPEDDTWRHGSARADTATLSPEDSAPGHEPAKPDPDSPCYIAWFEPEHHILEAEAGFFIRRFAALRWSILTPTASAHWDGETLTMGPGSTRAEAPPEDAHEELWRAYYASIFNPARLKPAAMRAQMPVRYWKNLPEAREIPRLMAEARSREAAMVARGASPPAPRRQRPLHLRPAPDVATDMPADLFAATEDPATALRALREELERRNDLPPWAAQATQLVFGEGPPGAPLLFVGEQPGDEEDLAGKPFVGPAGRLFDKALLEAGVERPQTYVTNAVKHFKFKPTGRRRLHQSPDAGDIAYYRPFLKREVELVGPQLVVTLGATALRAMTGKPLPIGKNRGAVMTSPDGIRLFPTVHPSYLLRLPDAESKTREYARFVGELKAARREVA</sequence>